<dbReference type="EMBL" id="JAUDFV010000130">
    <property type="protein sequence ID" value="KAL2729454.1"/>
    <property type="molecule type" value="Genomic_DNA"/>
</dbReference>
<accession>A0ABD2B9N9</accession>
<comment type="caution">
    <text evidence="1">The sequence shown here is derived from an EMBL/GenBank/DDBJ whole genome shotgun (WGS) entry which is preliminary data.</text>
</comment>
<dbReference type="AlphaFoldDB" id="A0ABD2B9N9"/>
<reference evidence="1 2" key="1">
    <citation type="journal article" date="2024" name="Ann. Entomol. Soc. Am.">
        <title>Genomic analyses of the southern and eastern yellowjacket wasps (Hymenoptera: Vespidae) reveal evolutionary signatures of social life.</title>
        <authorList>
            <person name="Catto M.A."/>
            <person name="Caine P.B."/>
            <person name="Orr S.E."/>
            <person name="Hunt B.G."/>
            <person name="Goodisman M.A.D."/>
        </authorList>
    </citation>
    <scope>NUCLEOTIDE SEQUENCE [LARGE SCALE GENOMIC DNA]</scope>
    <source>
        <strain evidence="1">233</strain>
        <tissue evidence="1">Head and thorax</tissue>
    </source>
</reference>
<evidence type="ECO:0000313" key="1">
    <source>
        <dbReference type="EMBL" id="KAL2729454.1"/>
    </source>
</evidence>
<dbReference type="Proteomes" id="UP001607302">
    <property type="component" value="Unassembled WGS sequence"/>
</dbReference>
<organism evidence="1 2">
    <name type="scientific">Vespula squamosa</name>
    <name type="common">Southern yellow jacket</name>
    <name type="synonym">Wasp</name>
    <dbReference type="NCBI Taxonomy" id="30214"/>
    <lineage>
        <taxon>Eukaryota</taxon>
        <taxon>Metazoa</taxon>
        <taxon>Ecdysozoa</taxon>
        <taxon>Arthropoda</taxon>
        <taxon>Hexapoda</taxon>
        <taxon>Insecta</taxon>
        <taxon>Pterygota</taxon>
        <taxon>Neoptera</taxon>
        <taxon>Endopterygota</taxon>
        <taxon>Hymenoptera</taxon>
        <taxon>Apocrita</taxon>
        <taxon>Aculeata</taxon>
        <taxon>Vespoidea</taxon>
        <taxon>Vespidae</taxon>
        <taxon>Vespinae</taxon>
        <taxon>Vespula</taxon>
    </lineage>
</organism>
<name>A0ABD2B9N9_VESSQ</name>
<evidence type="ECO:0000313" key="2">
    <source>
        <dbReference type="Proteomes" id="UP001607302"/>
    </source>
</evidence>
<sequence length="74" mass="8842">MSRLEMKGYIFLIIRISEERDKHEKESTGFLKLTTMLNEKIHIHKSGKEGKKVYQNEKKRKNELLPTISHEIIF</sequence>
<protein>
    <submittedName>
        <fullName evidence="1">Uncharacterized protein</fullName>
    </submittedName>
</protein>
<gene>
    <name evidence="1" type="ORF">V1478_005744</name>
</gene>
<proteinExistence type="predicted"/>
<keyword evidence="2" id="KW-1185">Reference proteome</keyword>